<organism evidence="1 2">
    <name type="scientific">Streptomyces niveus</name>
    <name type="common">Streptomyces spheroides</name>
    <dbReference type="NCBI Taxonomy" id="193462"/>
    <lineage>
        <taxon>Bacteria</taxon>
        <taxon>Bacillati</taxon>
        <taxon>Actinomycetota</taxon>
        <taxon>Actinomycetes</taxon>
        <taxon>Kitasatosporales</taxon>
        <taxon>Streptomycetaceae</taxon>
        <taxon>Streptomyces</taxon>
    </lineage>
</organism>
<dbReference type="Pfam" id="PF14430">
    <property type="entry name" value="Imm1"/>
    <property type="match status" value="1"/>
</dbReference>
<dbReference type="AlphaFoldDB" id="A0A1U9R3H8"/>
<accession>A0A1U9R3H8</accession>
<dbReference type="InterPro" id="IPR025680">
    <property type="entry name" value="DddI"/>
</dbReference>
<proteinExistence type="predicted"/>
<name>A0A1U9R3H8_STRNV</name>
<dbReference type="KEGG" id="snw:BBN63_17685"/>
<dbReference type="EMBL" id="CP018047">
    <property type="protein sequence ID" value="AQU70997.1"/>
    <property type="molecule type" value="Genomic_DNA"/>
</dbReference>
<protein>
    <recommendedName>
        <fullName evidence="3">Immunity protein Imm1</fullName>
    </recommendedName>
</protein>
<dbReference type="OrthoDB" id="3853004at2"/>
<reference evidence="1 2" key="1">
    <citation type="submission" date="2016-11" db="EMBL/GenBank/DDBJ databases">
        <title>Complete genome sequence of Streptomyces niveus SCSIO 3406.</title>
        <authorList>
            <person name="Zhu Q."/>
            <person name="Cheng W."/>
            <person name="Song Y."/>
            <person name="Li Q."/>
            <person name="Ju J."/>
        </authorList>
    </citation>
    <scope>NUCLEOTIDE SEQUENCE [LARGE SCALE GENOMIC DNA]</scope>
    <source>
        <strain evidence="1 2">SCSIO 3406</strain>
    </source>
</reference>
<evidence type="ECO:0008006" key="3">
    <source>
        <dbReference type="Google" id="ProtNLM"/>
    </source>
</evidence>
<evidence type="ECO:0000313" key="1">
    <source>
        <dbReference type="EMBL" id="AQU70997.1"/>
    </source>
</evidence>
<keyword evidence="2" id="KW-1185">Reference proteome</keyword>
<sequence>MVESWTFVDGRGDGALAPDEAVTELRRRIAGGAFESWLAGSSGRLLAVVTNAERAMVMLLDGEGDPGEHATYPGAEGRSDGFVLANGQSDEYPDEDTVPLEEALRIVRHILATGGPPTDAPWRVDR</sequence>
<evidence type="ECO:0000313" key="2">
    <source>
        <dbReference type="Proteomes" id="UP000189677"/>
    </source>
</evidence>
<dbReference type="Proteomes" id="UP000189677">
    <property type="component" value="Chromosome"/>
</dbReference>
<gene>
    <name evidence="1" type="ORF">BBN63_17685</name>
</gene>